<dbReference type="EnsemblMetazoa" id="ACON002807-RA">
    <property type="protein sequence ID" value="ACON002807-PA"/>
    <property type="gene ID" value="ACON002807"/>
</dbReference>
<dbReference type="Pfam" id="PF00439">
    <property type="entry name" value="Bromodomain"/>
    <property type="match status" value="2"/>
</dbReference>
<organism evidence="7 8">
    <name type="scientific">Anopheles coluzzii</name>
    <name type="common">African malaria mosquito</name>
    <dbReference type="NCBI Taxonomy" id="1518534"/>
    <lineage>
        <taxon>Eukaryota</taxon>
        <taxon>Metazoa</taxon>
        <taxon>Ecdysozoa</taxon>
        <taxon>Arthropoda</taxon>
        <taxon>Hexapoda</taxon>
        <taxon>Insecta</taxon>
        <taxon>Pterygota</taxon>
        <taxon>Neoptera</taxon>
        <taxon>Endopterygota</taxon>
        <taxon>Diptera</taxon>
        <taxon>Nematocera</taxon>
        <taxon>Culicoidea</taxon>
        <taxon>Culicidae</taxon>
        <taxon>Anophelinae</taxon>
        <taxon>Anopheles</taxon>
    </lineage>
</organism>
<keyword evidence="1" id="KW-0677">Repeat</keyword>
<dbReference type="CDD" id="cd05498">
    <property type="entry name" value="Bromo_Brdt_II_like"/>
    <property type="match status" value="1"/>
</dbReference>
<dbReference type="GO" id="GO:0005634">
    <property type="term" value="C:nucleus"/>
    <property type="evidence" value="ECO:0007669"/>
    <property type="project" value="TreeGrafter"/>
</dbReference>
<feature type="compositionally biased region" description="Low complexity" evidence="4">
    <location>
        <begin position="1"/>
        <end position="16"/>
    </location>
</feature>
<feature type="region of interest" description="Disordered" evidence="4">
    <location>
        <begin position="815"/>
        <end position="1095"/>
    </location>
</feature>
<feature type="compositionally biased region" description="Basic and acidic residues" evidence="4">
    <location>
        <begin position="1721"/>
        <end position="1762"/>
    </location>
</feature>
<feature type="region of interest" description="Disordered" evidence="4">
    <location>
        <begin position="604"/>
        <end position="754"/>
    </location>
</feature>
<dbReference type="CDD" id="cd05497">
    <property type="entry name" value="Bromo_Brdt_I_like"/>
    <property type="match status" value="1"/>
</dbReference>
<evidence type="ECO:0000256" key="2">
    <source>
        <dbReference type="ARBA" id="ARBA00023117"/>
    </source>
</evidence>
<dbReference type="VEuPathDB" id="VectorBase:ACON002807"/>
<feature type="compositionally biased region" description="Low complexity" evidence="4">
    <location>
        <begin position="1202"/>
        <end position="1215"/>
    </location>
</feature>
<feature type="region of interest" description="Disordered" evidence="4">
    <location>
        <begin position="412"/>
        <end position="431"/>
    </location>
</feature>
<dbReference type="PROSITE" id="PS51525">
    <property type="entry name" value="NET"/>
    <property type="match status" value="1"/>
</dbReference>
<feature type="compositionally biased region" description="Low complexity" evidence="4">
    <location>
        <begin position="915"/>
        <end position="945"/>
    </location>
</feature>
<dbReference type="FunFam" id="1.20.920.10:FF:000003">
    <property type="entry name" value="Bromodomain-containing protein 2"/>
    <property type="match status" value="1"/>
</dbReference>
<dbReference type="SMART" id="SM00297">
    <property type="entry name" value="BROMO"/>
    <property type="match status" value="2"/>
</dbReference>
<feature type="compositionally biased region" description="Low complexity" evidence="4">
    <location>
        <begin position="954"/>
        <end position="997"/>
    </location>
</feature>
<dbReference type="FunFam" id="1.20.920.10:FF:000002">
    <property type="entry name" value="Bromodomain-containing protein 4"/>
    <property type="match status" value="1"/>
</dbReference>
<dbReference type="Gene3D" id="1.20.1270.220">
    <property type="match status" value="1"/>
</dbReference>
<dbReference type="InterPro" id="IPR043509">
    <property type="entry name" value="Bromo_Brdt_II"/>
</dbReference>
<feature type="region of interest" description="Disordered" evidence="4">
    <location>
        <begin position="169"/>
        <end position="191"/>
    </location>
</feature>
<dbReference type="RefSeq" id="XP_040219992.2">
    <property type="nucleotide sequence ID" value="XM_040364058.2"/>
</dbReference>
<feature type="region of interest" description="Disordered" evidence="4">
    <location>
        <begin position="1595"/>
        <end position="1640"/>
    </location>
</feature>
<feature type="compositionally biased region" description="Low complexity" evidence="4">
    <location>
        <begin position="1333"/>
        <end position="1351"/>
    </location>
</feature>
<feature type="compositionally biased region" description="Basic and acidic residues" evidence="4">
    <location>
        <begin position="1798"/>
        <end position="1821"/>
    </location>
</feature>
<dbReference type="GeneID" id="120948079"/>
<feature type="region of interest" description="Disordered" evidence="4">
    <location>
        <begin position="1164"/>
        <end position="1215"/>
    </location>
</feature>
<evidence type="ECO:0000313" key="7">
    <source>
        <dbReference type="EnsemblMetazoa" id="ACON002807-PA"/>
    </source>
</evidence>
<protein>
    <submittedName>
        <fullName evidence="7">Bromo domain-containing protein</fullName>
    </submittedName>
</protein>
<dbReference type="Pfam" id="PF17035">
    <property type="entry name" value="BET"/>
    <property type="match status" value="1"/>
</dbReference>
<dbReference type="Gene3D" id="1.20.920.10">
    <property type="entry name" value="Bromodomain-like"/>
    <property type="match status" value="2"/>
</dbReference>
<feature type="compositionally biased region" description="Low complexity" evidence="4">
    <location>
        <begin position="670"/>
        <end position="680"/>
    </location>
</feature>
<reference evidence="7" key="2">
    <citation type="submission" date="2020-05" db="UniProtKB">
        <authorList>
            <consortium name="EnsemblMetazoa"/>
        </authorList>
    </citation>
    <scope>IDENTIFICATION</scope>
    <source>
        <strain evidence="7">Ngousso</strain>
    </source>
</reference>
<dbReference type="GO" id="GO:0006355">
    <property type="term" value="P:regulation of DNA-templated transcription"/>
    <property type="evidence" value="ECO:0007669"/>
    <property type="project" value="TreeGrafter"/>
</dbReference>
<dbReference type="Proteomes" id="UP001105220">
    <property type="component" value="Unplaced"/>
</dbReference>
<dbReference type="FunFam" id="1.20.1270.220:FF:000001">
    <property type="entry name" value="bromodomain-containing protein 2 isoform X1"/>
    <property type="match status" value="1"/>
</dbReference>
<feature type="region of interest" description="Disordered" evidence="4">
    <location>
        <begin position="1"/>
        <end position="43"/>
    </location>
</feature>
<feature type="region of interest" description="Disordered" evidence="4">
    <location>
        <begin position="1679"/>
        <end position="1842"/>
    </location>
</feature>
<dbReference type="InterPro" id="IPR001487">
    <property type="entry name" value="Bromodomain"/>
</dbReference>
<feature type="compositionally biased region" description="Low complexity" evidence="4">
    <location>
        <begin position="1358"/>
        <end position="1381"/>
    </location>
</feature>
<feature type="compositionally biased region" description="Low complexity" evidence="4">
    <location>
        <begin position="1013"/>
        <end position="1035"/>
    </location>
</feature>
<dbReference type="InterPro" id="IPR036427">
    <property type="entry name" value="Bromodomain-like_sf"/>
</dbReference>
<keyword evidence="8" id="KW-1185">Reference proteome</keyword>
<feature type="compositionally biased region" description="Low complexity" evidence="4">
    <location>
        <begin position="1047"/>
        <end position="1088"/>
    </location>
</feature>
<dbReference type="RefSeq" id="XP_040219993.2">
    <property type="nucleotide sequence ID" value="XM_040364059.2"/>
</dbReference>
<evidence type="ECO:0000256" key="4">
    <source>
        <dbReference type="SAM" id="MobiDB-lite"/>
    </source>
</evidence>
<feature type="region of interest" description="Disordered" evidence="4">
    <location>
        <begin position="1326"/>
        <end position="1381"/>
    </location>
</feature>
<dbReference type="VEuPathDB" id="VectorBase:ACON2_030253"/>
<feature type="compositionally biased region" description="Basic residues" evidence="4">
    <location>
        <begin position="604"/>
        <end position="617"/>
    </location>
</feature>
<evidence type="ECO:0000256" key="1">
    <source>
        <dbReference type="ARBA" id="ARBA00022737"/>
    </source>
</evidence>
<feature type="domain" description="Bromo" evidence="5">
    <location>
        <begin position="449"/>
        <end position="521"/>
    </location>
</feature>
<feature type="compositionally biased region" description="Low complexity" evidence="4">
    <location>
        <begin position="874"/>
        <end position="895"/>
    </location>
</feature>
<dbReference type="VEuPathDB" id="VectorBase:ACMO_009792"/>
<feature type="compositionally biased region" description="Basic residues" evidence="4">
    <location>
        <begin position="815"/>
        <end position="824"/>
    </location>
</feature>
<feature type="compositionally biased region" description="Basic and acidic residues" evidence="4">
    <location>
        <begin position="825"/>
        <end position="843"/>
    </location>
</feature>
<dbReference type="InterPro" id="IPR038336">
    <property type="entry name" value="NET_sf"/>
</dbReference>
<evidence type="ECO:0000256" key="3">
    <source>
        <dbReference type="PROSITE-ProRule" id="PRU00035"/>
    </source>
</evidence>
<dbReference type="SUPFAM" id="SSF47370">
    <property type="entry name" value="Bromodomain"/>
    <property type="match status" value="2"/>
</dbReference>
<feature type="compositionally biased region" description="Polar residues" evidence="4">
    <location>
        <begin position="1698"/>
        <end position="1708"/>
    </location>
</feature>
<dbReference type="GO" id="GO:0006338">
    <property type="term" value="P:chromatin remodeling"/>
    <property type="evidence" value="ECO:0007669"/>
    <property type="project" value="TreeGrafter"/>
</dbReference>
<feature type="compositionally biased region" description="Gly residues" evidence="4">
    <location>
        <begin position="621"/>
        <end position="630"/>
    </location>
</feature>
<evidence type="ECO:0000259" key="6">
    <source>
        <dbReference type="PROSITE" id="PS51525"/>
    </source>
</evidence>
<dbReference type="InterPro" id="IPR018359">
    <property type="entry name" value="Bromodomain_CS"/>
</dbReference>
<keyword evidence="2 3" id="KW-0103">Bromodomain</keyword>
<dbReference type="PANTHER" id="PTHR22880">
    <property type="entry name" value="FALZ-RELATED BROMODOMAIN-CONTAINING PROTEINS"/>
    <property type="match status" value="1"/>
</dbReference>
<feature type="domain" description="NET" evidence="6">
    <location>
        <begin position="735"/>
        <end position="817"/>
    </location>
</feature>
<feature type="compositionally biased region" description="Low complexity" evidence="4">
    <location>
        <begin position="1781"/>
        <end position="1796"/>
    </location>
</feature>
<feature type="domain" description="Bromo" evidence="5">
    <location>
        <begin position="76"/>
        <end position="148"/>
    </location>
</feature>
<evidence type="ECO:0000313" key="8">
    <source>
        <dbReference type="Proteomes" id="UP001105220"/>
    </source>
</evidence>
<dbReference type="PROSITE" id="PS00633">
    <property type="entry name" value="BROMODOMAIN_1"/>
    <property type="match status" value="2"/>
</dbReference>
<proteinExistence type="predicted"/>
<dbReference type="PANTHER" id="PTHR22880:SF225">
    <property type="entry name" value="BROMODOMAIN-CONTAINING PROTEIN BET-1-RELATED"/>
    <property type="match status" value="1"/>
</dbReference>
<dbReference type="PROSITE" id="PS50014">
    <property type="entry name" value="BROMODOMAIN_2"/>
    <property type="match status" value="2"/>
</dbReference>
<feature type="region of interest" description="Disordered" evidence="4">
    <location>
        <begin position="355"/>
        <end position="382"/>
    </location>
</feature>
<feature type="compositionally biased region" description="Low complexity" evidence="4">
    <location>
        <begin position="688"/>
        <end position="704"/>
    </location>
</feature>
<feature type="region of interest" description="Disordered" evidence="4">
    <location>
        <begin position="541"/>
        <end position="576"/>
    </location>
</feature>
<sequence length="1842" mass="191255">MQQGSGSSTPSAAPASVVPPAPATVDSMDEPPPRNEPVVEPVNGIVQPPVMPPPERPGRLTNQLHFLLRTVMKAVWKHQFSWPFQQPVDAKKLNLPDYHKIIKQPMDLGTIKKRLENNYYWTSKECIQDFNTMFTNCYVYNKPGEDVVVMAQTLEKLFLTKVSLMPKDETEMEVQQPKGGKKKPRSLAPPGTLVGNTSVTGAAAAAGVAPNAAIVAGANAVAVAAAAAAAARARPGSALGAAVSSSVPPLSAVPPGMGAASTVVAPSVPPIGTMPPQTVPGSTNTTTTAGPNAAVAALTAAAAAVAAVNTPHNAMGNPIGAPVVSKPSAPTNPPYMVNSSQPGMDTVLPPQQPAKVKKGVKRKADTTTPTATVFDPHYGTPMDSNAAKIATRRESGRQDIAPYQTSAYPMSPMAHQGSSSSQYPPKNKEKLSDALKSCNEILKELFSKKHSGYAWPFYKPVDAELLGLHDYHDIIKKPMDLGTVKRKMDNREYKSAPEFAADVRLIFTNCYKYNPPDHDVVAMGRKLQDVFEMRLANIPDEPVNNVAPHHQCKESEPSSSSDTNDSDEESESDEECAQKLKLLEKQLFEMQERMRKLTEEALLKKKQKKKSKDKKKSSVAGPGGAAGGGASDIKGMMDPHAGLSMPHGPGKAMHQMAGVMGQPPMGGAGAAPVMPAAATKAKAKGQRAPKAGGVAGGAASNAPAKRAKNAGAAGGTSAPRAPNKKKASQNVSNFDSEEEDTAKPMSYDEKRQLSLDINKLPGDKLGRVVHIIQSREPSLRDSNPDEIEIDFETLKPSTLRELESYVASCLRKKTRKPYYKKVSGKSKEEQMTEKKQELEKRLQDVTGQLGTGKKNAKKDEANKQDVAPSGGNMSSSSSSSDSSSSSSSDSSSSDSSDSEAEAGGRPPRKKKKDSSSPMGSGGNNSANTSSAPATASTLSATAAVSQLLPSASANNTNTTSNTTTTTTNNNSNTITPLPNAAAQQPQQQQQQQQHPPANGSSALNPTAVAGPPQHSQVHLAAHQQQQQHRQTPANQLQQSLIPPPPHSSQSTSTLVSSTSSSITTSSSTSSSGAGGATSSMGVAATTGSHNGNNPPAATTSIAAAVSSGYGGMMGLSQTPATTVVDSVPALLQIPSLAQQQTMAAGSHTLANALMMSASGTANSNSNGMGGGVSGTNSNSGNPNPIGSSNSNQLSLPPPIPSPNTTTTTTSTMLPVNNNALTTTTTTSTSNNLGNSAILNNSITVTQHQQQNAALGANGIAPPVVPVTAHAPTSGITTSSSNVINTNGSDGALNASNGLINSMLGLPPTSQLATSLAAMTNLASMAGGLPQPPLQMQTQSQQVSKQQQQQQLVHGGATQSQQQPQQQLQHAQQQQQQQQQLNQQFRLGGAAGNNGHGGLGGGFIDPLEHTLNSFEQSIKAEPLGLNLLNDMPAALKQDLTTSMLSANMDLCMAHLQNQLHSGNNGFASEFNGNGPLNGGASAGMGLGAGMNQMVMNSMASSAAAAAAAAANSALMGGGMPSIFDPLQSFMRSGAGVAAAAAAAGGYHQSNAVGAGGAPAGMAGLMTGASNSSNGAGLGSGASAGNVGAMHDRSIDLTQAGSNNSNSSGGSLGGAVPPGMMPTGNGGGNMMAIKKEEPGVGGGKFMLTPKPIEDLLINPNEKKMGSTPPPADVKGGNVANAFNKGQDPKSAWSSLAAAVSPQNTPTSNKPKPSMDSFQAFRNKAKEKFDRMQQQELKRSQKEQAEKELKRQQEQQKIKQEEINNGRKLPIEPVQPRVVEEIKTSPQGSPSPGGTPTTPHALDRSAAKRAELRRLEQERRRREAMAGQIDMNMQSDLMAAFEESL</sequence>
<accession>A0A6E8VC93</accession>
<dbReference type="InterPro" id="IPR043508">
    <property type="entry name" value="Bromo_Brdt_I"/>
</dbReference>
<dbReference type="InterPro" id="IPR031354">
    <property type="entry name" value="BRD4_CDT"/>
</dbReference>
<feature type="compositionally biased region" description="Low complexity" evidence="4">
    <location>
        <begin position="1174"/>
        <end position="1194"/>
    </location>
</feature>
<dbReference type="InterPro" id="IPR050935">
    <property type="entry name" value="Bromo_chromatin_reader"/>
</dbReference>
<feature type="compositionally biased region" description="Acidic residues" evidence="4">
    <location>
        <begin position="564"/>
        <end position="575"/>
    </location>
</feature>
<dbReference type="PRINTS" id="PR00503">
    <property type="entry name" value="BROMODOMAIN"/>
</dbReference>
<evidence type="ECO:0000259" key="5">
    <source>
        <dbReference type="PROSITE" id="PS50014"/>
    </source>
</evidence>
<reference key="1">
    <citation type="journal article" date="2019" name="Genes (Basel)">
        <title>A High-Quality De novo Genome Assembly from a Single Mosquito Using PacBio Sequencing.</title>
        <authorList>
            <person name="Kingan S.B."/>
            <person name="Heaton H."/>
            <person name="Cudini J."/>
            <person name="Lambert C.C."/>
            <person name="Baybayan P."/>
            <person name="Galvin B.D."/>
            <person name="Durbin R."/>
            <person name="Korlach J."/>
            <person name="Lawniczak M.K.N."/>
        </authorList>
    </citation>
    <scope>NUCLEOTIDE SEQUENCE [LARGE SCALE GENOMIC DNA]</scope>
    <source>
        <strain>Mali-NIH</strain>
    </source>
</reference>
<name>A0A6E8VC93_ANOCL</name>
<dbReference type="GO" id="GO:0000785">
    <property type="term" value="C:chromatin"/>
    <property type="evidence" value="ECO:0007669"/>
    <property type="project" value="TreeGrafter"/>
</dbReference>
<dbReference type="Pfam" id="PF17105">
    <property type="entry name" value="BRD4_CDT"/>
    <property type="match status" value="1"/>
</dbReference>
<dbReference type="InterPro" id="IPR027353">
    <property type="entry name" value="NET_dom"/>
</dbReference>